<organism evidence="18 19">
    <name type="scientific">Sinobacterium norvegicum</name>
    <dbReference type="NCBI Taxonomy" id="1641715"/>
    <lineage>
        <taxon>Bacteria</taxon>
        <taxon>Pseudomonadati</taxon>
        <taxon>Pseudomonadota</taxon>
        <taxon>Gammaproteobacteria</taxon>
        <taxon>Cellvibrionales</taxon>
        <taxon>Spongiibacteraceae</taxon>
        <taxon>Sinobacterium</taxon>
    </lineage>
</organism>
<evidence type="ECO:0000256" key="5">
    <source>
        <dbReference type="ARBA" id="ARBA00011869"/>
    </source>
</evidence>
<evidence type="ECO:0000256" key="9">
    <source>
        <dbReference type="ARBA" id="ARBA00022967"/>
    </source>
</evidence>
<evidence type="ECO:0000256" key="2">
    <source>
        <dbReference type="ARBA" id="ARBA00003002"/>
    </source>
</evidence>
<keyword evidence="12 16" id="KW-0406">Ion transport</keyword>
<evidence type="ECO:0000256" key="15">
    <source>
        <dbReference type="ARBA" id="ARBA00048176"/>
    </source>
</evidence>
<keyword evidence="14 16" id="KW-0739">Sodium transport</keyword>
<evidence type="ECO:0000256" key="1">
    <source>
        <dbReference type="ARBA" id="ARBA00001959"/>
    </source>
</evidence>
<dbReference type="HAMAP" id="MF_00404">
    <property type="entry name" value="OadG"/>
    <property type="match status" value="1"/>
</dbReference>
<evidence type="ECO:0000256" key="4">
    <source>
        <dbReference type="ARBA" id="ARBA00005844"/>
    </source>
</evidence>
<comment type="catalytic activity">
    <reaction evidence="15 16 17">
        <text>oxaloacetate + 2 Na(+)(in) + H(+) = pyruvate + 2 Na(+)(out) + CO2</text>
        <dbReference type="Rhea" id="RHEA:57724"/>
        <dbReference type="ChEBI" id="CHEBI:15361"/>
        <dbReference type="ChEBI" id="CHEBI:15378"/>
        <dbReference type="ChEBI" id="CHEBI:16452"/>
        <dbReference type="ChEBI" id="CHEBI:16526"/>
        <dbReference type="ChEBI" id="CHEBI:29101"/>
        <dbReference type="EC" id="7.2.4.2"/>
    </reaction>
</comment>
<evidence type="ECO:0000313" key="18">
    <source>
        <dbReference type="EMBL" id="CAH0992486.1"/>
    </source>
</evidence>
<evidence type="ECO:0000256" key="16">
    <source>
        <dbReference type="HAMAP-Rule" id="MF_00404"/>
    </source>
</evidence>
<dbReference type="EMBL" id="CAKLPX010000003">
    <property type="protein sequence ID" value="CAH0992486.1"/>
    <property type="molecule type" value="Genomic_DNA"/>
</dbReference>
<evidence type="ECO:0000256" key="10">
    <source>
        <dbReference type="ARBA" id="ARBA00022989"/>
    </source>
</evidence>
<comment type="subcellular location">
    <subcellularLocation>
        <location evidence="3 16 17">Cell membrane</location>
        <topology evidence="3 16 17">Single-pass membrane protein</topology>
    </subcellularLocation>
</comment>
<dbReference type="InterPro" id="IPR023424">
    <property type="entry name" value="OadG"/>
</dbReference>
<comment type="function">
    <text evidence="2 16 17">Catalyzes the decarboxylation of oxaloacetate coupled to Na(+) translocation.</text>
</comment>
<keyword evidence="19" id="KW-1185">Reference proteome</keyword>
<keyword evidence="9 16" id="KW-1278">Translocase</keyword>
<evidence type="ECO:0000256" key="14">
    <source>
        <dbReference type="ARBA" id="ARBA00023201"/>
    </source>
</evidence>
<evidence type="ECO:0000256" key="6">
    <source>
        <dbReference type="ARBA" id="ARBA00022448"/>
    </source>
</evidence>
<dbReference type="EC" id="7.2.4.2" evidence="16"/>
<comment type="caution">
    <text evidence="18">The sequence shown here is derived from an EMBL/GenBank/DDBJ whole genome shotgun (WGS) entry which is preliminary data.</text>
</comment>
<accession>A0ABM9AH68</accession>
<reference evidence="18" key="1">
    <citation type="submission" date="2021-12" db="EMBL/GenBank/DDBJ databases">
        <authorList>
            <person name="Rodrigo-Torres L."/>
            <person name="Arahal R. D."/>
            <person name="Lucena T."/>
        </authorList>
    </citation>
    <scope>NUCLEOTIDE SEQUENCE</scope>
    <source>
        <strain evidence="18">CECT 8267</strain>
    </source>
</reference>
<evidence type="ECO:0000256" key="13">
    <source>
        <dbReference type="ARBA" id="ARBA00023136"/>
    </source>
</evidence>
<comment type="similarity">
    <text evidence="4 16 17">Belongs to the OadG family.</text>
</comment>
<dbReference type="NCBIfam" id="TIGR01195">
    <property type="entry name" value="oadG_fam"/>
    <property type="match status" value="1"/>
</dbReference>
<dbReference type="Pfam" id="PF04277">
    <property type="entry name" value="OAD_gamma"/>
    <property type="match status" value="1"/>
</dbReference>
<keyword evidence="8 16" id="KW-0812">Transmembrane</keyword>
<name>A0ABM9AH68_9GAMM</name>
<evidence type="ECO:0000256" key="11">
    <source>
        <dbReference type="ARBA" id="ARBA00023053"/>
    </source>
</evidence>
<evidence type="ECO:0000256" key="3">
    <source>
        <dbReference type="ARBA" id="ARBA00004162"/>
    </source>
</evidence>
<dbReference type="RefSeq" id="WP_237445171.1">
    <property type="nucleotide sequence ID" value="NZ_CAKLPX010000003.1"/>
</dbReference>
<evidence type="ECO:0000256" key="8">
    <source>
        <dbReference type="ARBA" id="ARBA00022692"/>
    </source>
</evidence>
<dbReference type="Proteomes" id="UP000838100">
    <property type="component" value="Unassembled WGS sequence"/>
</dbReference>
<keyword evidence="7 16" id="KW-1003">Cell membrane</keyword>
<keyword evidence="6 16" id="KW-0813">Transport</keyword>
<protein>
    <recommendedName>
        <fullName evidence="16">Probable oxaloacetate decarboxylase gamma chain</fullName>
        <ecNumber evidence="16">7.2.4.2</ecNumber>
    </recommendedName>
</protein>
<evidence type="ECO:0000256" key="7">
    <source>
        <dbReference type="ARBA" id="ARBA00022475"/>
    </source>
</evidence>
<gene>
    <name evidence="16 18" type="primary">oadG</name>
    <name evidence="18" type="ORF">SIN8267_02612</name>
</gene>
<keyword evidence="11 16" id="KW-0915">Sodium</keyword>
<comment type="cofactor">
    <cofactor evidence="1 16 17">
        <name>Na(+)</name>
        <dbReference type="ChEBI" id="CHEBI:29101"/>
    </cofactor>
</comment>
<keyword evidence="13 16" id="KW-0472">Membrane</keyword>
<keyword evidence="10 16" id="KW-1133">Transmembrane helix</keyword>
<proteinExistence type="inferred from homology"/>
<dbReference type="InterPro" id="IPR005899">
    <property type="entry name" value="Na_pump_deCOase"/>
</dbReference>
<comment type="subunit">
    <text evidence="5 16">Heterotrimer of an alpha, a beta and a gamma subunit.</text>
</comment>
<feature type="transmembrane region" description="Helical" evidence="16 17">
    <location>
        <begin position="12"/>
        <end position="30"/>
    </location>
</feature>
<sequence>MQQTVLQQGVDLMLFGMGSVFVFLTILVIVTKIMSAIVQRVAPEKTLVTTASARPTAAPAVDPKLTAAITTAIHQYRKKHK</sequence>
<evidence type="ECO:0000256" key="17">
    <source>
        <dbReference type="RuleBase" id="RU004278"/>
    </source>
</evidence>
<evidence type="ECO:0000313" key="19">
    <source>
        <dbReference type="Proteomes" id="UP000838100"/>
    </source>
</evidence>
<evidence type="ECO:0000256" key="12">
    <source>
        <dbReference type="ARBA" id="ARBA00023065"/>
    </source>
</evidence>